<dbReference type="GO" id="GO:0006002">
    <property type="term" value="P:fructose 6-phosphate metabolic process"/>
    <property type="evidence" value="ECO:0007669"/>
    <property type="project" value="TreeGrafter"/>
</dbReference>
<reference evidence="3" key="1">
    <citation type="journal article" date="2013" name="Nature">
        <title>Draft genome of the wheat A-genome progenitor Triticum urartu.</title>
        <authorList>
            <person name="Ling H.Q."/>
            <person name="Zhao S."/>
            <person name="Liu D."/>
            <person name="Wang J."/>
            <person name="Sun H."/>
            <person name="Zhang C."/>
            <person name="Fan H."/>
            <person name="Li D."/>
            <person name="Dong L."/>
            <person name="Tao Y."/>
            <person name="Gao C."/>
            <person name="Wu H."/>
            <person name="Li Y."/>
            <person name="Cui Y."/>
            <person name="Guo X."/>
            <person name="Zheng S."/>
            <person name="Wang B."/>
            <person name="Yu K."/>
            <person name="Liang Q."/>
            <person name="Yang W."/>
            <person name="Lou X."/>
            <person name="Chen J."/>
            <person name="Feng M."/>
            <person name="Jian J."/>
            <person name="Zhang X."/>
            <person name="Luo G."/>
            <person name="Jiang Y."/>
            <person name="Liu J."/>
            <person name="Wang Z."/>
            <person name="Sha Y."/>
            <person name="Zhang B."/>
            <person name="Wu H."/>
            <person name="Tang D."/>
            <person name="Shen Q."/>
            <person name="Xue P."/>
            <person name="Zou S."/>
            <person name="Wang X."/>
            <person name="Liu X."/>
            <person name="Wang F."/>
            <person name="Yang Y."/>
            <person name="An X."/>
            <person name="Dong Z."/>
            <person name="Zhang K."/>
            <person name="Zhang X."/>
            <person name="Luo M.C."/>
            <person name="Dvorak J."/>
            <person name="Tong Y."/>
            <person name="Wang J."/>
            <person name="Yang H."/>
            <person name="Li Z."/>
            <person name="Wang D."/>
            <person name="Zhang A."/>
            <person name="Wang J."/>
        </authorList>
    </citation>
    <scope>NUCLEOTIDE SEQUENCE</scope>
    <source>
        <strain evidence="3">cv. G1812</strain>
    </source>
</reference>
<reference evidence="2" key="2">
    <citation type="submission" date="2018-03" db="EMBL/GenBank/DDBJ databases">
        <title>The Triticum urartu genome reveals the dynamic nature of wheat genome evolution.</title>
        <authorList>
            <person name="Ling H."/>
            <person name="Ma B."/>
            <person name="Shi X."/>
            <person name="Liu H."/>
            <person name="Dong L."/>
            <person name="Sun H."/>
            <person name="Cao Y."/>
            <person name="Gao Q."/>
            <person name="Zheng S."/>
            <person name="Li Y."/>
            <person name="Yu Y."/>
            <person name="Du H."/>
            <person name="Qi M."/>
            <person name="Li Y."/>
            <person name="Yu H."/>
            <person name="Cui Y."/>
            <person name="Wang N."/>
            <person name="Chen C."/>
            <person name="Wu H."/>
            <person name="Zhao Y."/>
            <person name="Zhang J."/>
            <person name="Li Y."/>
            <person name="Zhou W."/>
            <person name="Zhang B."/>
            <person name="Hu W."/>
            <person name="Eijk M."/>
            <person name="Tang J."/>
            <person name="Witsenboer H."/>
            <person name="Zhao S."/>
            <person name="Li Z."/>
            <person name="Zhang A."/>
            <person name="Wang D."/>
            <person name="Liang C."/>
        </authorList>
    </citation>
    <scope>NUCLEOTIDE SEQUENCE [LARGE SCALE GENOMIC DNA]</scope>
    <source>
        <strain evidence="2">cv. G1812</strain>
    </source>
</reference>
<dbReference type="Gramene" id="TuG1812G0300004804.01.T02">
    <property type="protein sequence ID" value="TuG1812G0300004804.01.T02"/>
    <property type="gene ID" value="TuG1812G0300004804.01"/>
</dbReference>
<dbReference type="GO" id="GO:0042132">
    <property type="term" value="F:fructose 1,6-bisphosphate 1-phosphatase activity"/>
    <property type="evidence" value="ECO:0007669"/>
    <property type="project" value="TreeGrafter"/>
</dbReference>
<dbReference type="Proteomes" id="UP000015106">
    <property type="component" value="Chromosome 3"/>
</dbReference>
<dbReference type="GO" id="GO:0005986">
    <property type="term" value="P:sucrose biosynthetic process"/>
    <property type="evidence" value="ECO:0007669"/>
    <property type="project" value="TreeGrafter"/>
</dbReference>
<feature type="domain" description="Fructose-1-6-bisphosphatase class I N-terminal" evidence="1">
    <location>
        <begin position="3"/>
        <end position="47"/>
    </location>
</feature>
<dbReference type="InterPro" id="IPR000146">
    <property type="entry name" value="FBPase_class-1"/>
</dbReference>
<keyword evidence="3" id="KW-1185">Reference proteome</keyword>
<dbReference type="Pfam" id="PF00316">
    <property type="entry name" value="FBPase"/>
    <property type="match status" value="1"/>
</dbReference>
<organism evidence="2 3">
    <name type="scientific">Triticum urartu</name>
    <name type="common">Red wild einkorn</name>
    <name type="synonym">Crithodium urartu</name>
    <dbReference type="NCBI Taxonomy" id="4572"/>
    <lineage>
        <taxon>Eukaryota</taxon>
        <taxon>Viridiplantae</taxon>
        <taxon>Streptophyta</taxon>
        <taxon>Embryophyta</taxon>
        <taxon>Tracheophyta</taxon>
        <taxon>Spermatophyta</taxon>
        <taxon>Magnoliopsida</taxon>
        <taxon>Liliopsida</taxon>
        <taxon>Poales</taxon>
        <taxon>Poaceae</taxon>
        <taxon>BOP clade</taxon>
        <taxon>Pooideae</taxon>
        <taxon>Triticodae</taxon>
        <taxon>Triticeae</taxon>
        <taxon>Triticinae</taxon>
        <taxon>Triticum</taxon>
    </lineage>
</organism>
<evidence type="ECO:0000259" key="1">
    <source>
        <dbReference type="Pfam" id="PF00316"/>
    </source>
</evidence>
<name>A0A8R7PWQ7_TRIUA</name>
<dbReference type="Gene3D" id="3.30.540.10">
    <property type="entry name" value="Fructose-1,6-Bisphosphatase, subunit A, domain 1"/>
    <property type="match status" value="1"/>
</dbReference>
<dbReference type="SUPFAM" id="SSF56655">
    <property type="entry name" value="Carbohydrate phosphatase"/>
    <property type="match status" value="1"/>
</dbReference>
<dbReference type="GO" id="GO:0006094">
    <property type="term" value="P:gluconeogenesis"/>
    <property type="evidence" value="ECO:0007669"/>
    <property type="project" value="TreeGrafter"/>
</dbReference>
<dbReference type="GO" id="GO:0005829">
    <property type="term" value="C:cytosol"/>
    <property type="evidence" value="ECO:0007669"/>
    <property type="project" value="TreeGrafter"/>
</dbReference>
<protein>
    <recommendedName>
        <fullName evidence="1">Fructose-1-6-bisphosphatase class I N-terminal domain-containing protein</fullName>
    </recommendedName>
</protein>
<dbReference type="EnsemblPlants" id="TuG1812G0300004804.01.T02">
    <property type="protein sequence ID" value="TuG1812G0300004804.01.T02"/>
    <property type="gene ID" value="TuG1812G0300004804.01"/>
</dbReference>
<evidence type="ECO:0000313" key="3">
    <source>
        <dbReference type="Proteomes" id="UP000015106"/>
    </source>
</evidence>
<proteinExistence type="predicted"/>
<dbReference type="GO" id="GO:0006000">
    <property type="term" value="P:fructose metabolic process"/>
    <property type="evidence" value="ECO:0007669"/>
    <property type="project" value="TreeGrafter"/>
</dbReference>
<sequence length="62" mass="6851">MQCVLVSEEDEEASYLDRKLRGKYCVCFDPLDGSSNIDCGMPIGMVCAQVISPLKRLNGTHN</sequence>
<dbReference type="InterPro" id="IPR033391">
    <property type="entry name" value="FBPase_N"/>
</dbReference>
<dbReference type="GO" id="GO:0030388">
    <property type="term" value="P:fructose 1,6-bisphosphate metabolic process"/>
    <property type="evidence" value="ECO:0007669"/>
    <property type="project" value="TreeGrafter"/>
</dbReference>
<dbReference type="AlphaFoldDB" id="A0A8R7PWQ7"/>
<reference evidence="2" key="3">
    <citation type="submission" date="2022-06" db="UniProtKB">
        <authorList>
            <consortium name="EnsemblPlants"/>
        </authorList>
    </citation>
    <scope>IDENTIFICATION</scope>
</reference>
<accession>A0A8R7PWQ7</accession>
<evidence type="ECO:0000313" key="2">
    <source>
        <dbReference type="EnsemblPlants" id="TuG1812G0300004804.01.T02"/>
    </source>
</evidence>
<dbReference type="PANTHER" id="PTHR11556:SF41">
    <property type="entry name" value="FRUCTOSE-1,6-BISPHOSPHATASE, CYTOSOLIC"/>
    <property type="match status" value="1"/>
</dbReference>
<dbReference type="PANTHER" id="PTHR11556">
    <property type="entry name" value="FRUCTOSE-1,6-BISPHOSPHATASE-RELATED"/>
    <property type="match status" value="1"/>
</dbReference>